<dbReference type="Proteomes" id="UP001321473">
    <property type="component" value="Unassembled WGS sequence"/>
</dbReference>
<dbReference type="EMBL" id="JARKHS020002524">
    <property type="protein sequence ID" value="KAK8786681.1"/>
    <property type="molecule type" value="Genomic_DNA"/>
</dbReference>
<proteinExistence type="predicted"/>
<evidence type="ECO:0000313" key="2">
    <source>
        <dbReference type="Proteomes" id="UP001321473"/>
    </source>
</evidence>
<gene>
    <name evidence="1" type="ORF">V5799_023543</name>
</gene>
<comment type="caution">
    <text evidence="1">The sequence shown here is derived from an EMBL/GenBank/DDBJ whole genome shotgun (WGS) entry which is preliminary data.</text>
</comment>
<dbReference type="AlphaFoldDB" id="A0AAQ4FIZ6"/>
<keyword evidence="2" id="KW-1185">Reference proteome</keyword>
<evidence type="ECO:0000313" key="1">
    <source>
        <dbReference type="EMBL" id="KAK8786681.1"/>
    </source>
</evidence>
<feature type="non-terminal residue" evidence="1">
    <location>
        <position position="105"/>
    </location>
</feature>
<protein>
    <submittedName>
        <fullName evidence="1">Uncharacterized protein</fullName>
    </submittedName>
</protein>
<name>A0AAQ4FIZ6_AMBAM</name>
<organism evidence="1 2">
    <name type="scientific">Amblyomma americanum</name>
    <name type="common">Lone star tick</name>
    <dbReference type="NCBI Taxonomy" id="6943"/>
    <lineage>
        <taxon>Eukaryota</taxon>
        <taxon>Metazoa</taxon>
        <taxon>Ecdysozoa</taxon>
        <taxon>Arthropoda</taxon>
        <taxon>Chelicerata</taxon>
        <taxon>Arachnida</taxon>
        <taxon>Acari</taxon>
        <taxon>Parasitiformes</taxon>
        <taxon>Ixodida</taxon>
        <taxon>Ixodoidea</taxon>
        <taxon>Ixodidae</taxon>
        <taxon>Amblyomminae</taxon>
        <taxon>Amblyomma</taxon>
    </lineage>
</organism>
<feature type="non-terminal residue" evidence="1">
    <location>
        <position position="1"/>
    </location>
</feature>
<reference evidence="1 2" key="1">
    <citation type="journal article" date="2023" name="Arcadia Sci">
        <title>De novo assembly of a long-read Amblyomma americanum tick genome.</title>
        <authorList>
            <person name="Chou S."/>
            <person name="Poskanzer K.E."/>
            <person name="Rollins M."/>
            <person name="Thuy-Boun P.S."/>
        </authorList>
    </citation>
    <scope>NUCLEOTIDE SEQUENCE [LARGE SCALE GENOMIC DNA]</scope>
    <source>
        <strain evidence="1">F_SG_1</strain>
        <tissue evidence="1">Salivary glands</tissue>
    </source>
</reference>
<accession>A0AAQ4FIZ6</accession>
<sequence>AHCSVCPLNALDLSSISCVELGFVTSVCFRAYQASRPASTGRIMPNKVAASATTSSPDTVRDLERMVQELQATLDKSVANARAIADEVHREADDWYEKNISRIPE</sequence>